<dbReference type="PROSITE" id="PS50112">
    <property type="entry name" value="PAS"/>
    <property type="match status" value="4"/>
</dbReference>
<dbReference type="Pfam" id="PF02518">
    <property type="entry name" value="HATPase_c"/>
    <property type="match status" value="1"/>
</dbReference>
<dbReference type="Gene3D" id="3.30.450.20">
    <property type="entry name" value="PAS domain"/>
    <property type="match status" value="5"/>
</dbReference>
<evidence type="ECO:0000259" key="8">
    <source>
        <dbReference type="PROSITE" id="PS50113"/>
    </source>
</evidence>
<dbReference type="InterPro" id="IPR004358">
    <property type="entry name" value="Sig_transdc_His_kin-like_C"/>
</dbReference>
<dbReference type="InterPro" id="IPR003661">
    <property type="entry name" value="HisK_dim/P_dom"/>
</dbReference>
<accession>A0A848J7Q4</accession>
<dbReference type="SMART" id="SM00388">
    <property type="entry name" value="HisKA"/>
    <property type="match status" value="1"/>
</dbReference>
<dbReference type="CDD" id="cd00075">
    <property type="entry name" value="HATPase"/>
    <property type="match status" value="1"/>
</dbReference>
<name>A0A848J7Q4_9BACT</name>
<evidence type="ECO:0000313" key="10">
    <source>
        <dbReference type="Proteomes" id="UP000559010"/>
    </source>
</evidence>
<dbReference type="InterPro" id="IPR035965">
    <property type="entry name" value="PAS-like_dom_sf"/>
</dbReference>
<dbReference type="EC" id="2.7.13.3" evidence="2"/>
<keyword evidence="5" id="KW-0418">Kinase</keyword>
<dbReference type="SUPFAM" id="SSF55874">
    <property type="entry name" value="ATPase domain of HSP90 chaperone/DNA topoisomerase II/histidine kinase"/>
    <property type="match status" value="1"/>
</dbReference>
<dbReference type="InterPro" id="IPR052162">
    <property type="entry name" value="Sensor_kinase/Photoreceptor"/>
</dbReference>
<keyword evidence="4" id="KW-0808">Transferase</keyword>
<dbReference type="CDD" id="cd00082">
    <property type="entry name" value="HisKA"/>
    <property type="match status" value="1"/>
</dbReference>
<dbReference type="SMART" id="SM00091">
    <property type="entry name" value="PAS"/>
    <property type="match status" value="5"/>
</dbReference>
<dbReference type="CDD" id="cd00130">
    <property type="entry name" value="PAS"/>
    <property type="match status" value="5"/>
</dbReference>
<dbReference type="SMART" id="SM00387">
    <property type="entry name" value="HATPase_c"/>
    <property type="match status" value="1"/>
</dbReference>
<dbReference type="PRINTS" id="PR00344">
    <property type="entry name" value="BCTRLSENSOR"/>
</dbReference>
<dbReference type="RefSeq" id="WP_169684787.1">
    <property type="nucleotide sequence ID" value="NZ_JABBNU010000013.1"/>
</dbReference>
<evidence type="ECO:0000256" key="2">
    <source>
        <dbReference type="ARBA" id="ARBA00012438"/>
    </source>
</evidence>
<comment type="catalytic activity">
    <reaction evidence="1">
        <text>ATP + protein L-histidine = ADP + protein N-phospho-L-histidine.</text>
        <dbReference type="EC" id="2.7.13.3"/>
    </reaction>
</comment>
<dbReference type="AlphaFoldDB" id="A0A848J7Q4"/>
<dbReference type="PROSITE" id="PS50113">
    <property type="entry name" value="PAC"/>
    <property type="match status" value="2"/>
</dbReference>
<evidence type="ECO:0000256" key="1">
    <source>
        <dbReference type="ARBA" id="ARBA00000085"/>
    </source>
</evidence>
<keyword evidence="10" id="KW-1185">Reference proteome</keyword>
<dbReference type="InterPro" id="IPR000014">
    <property type="entry name" value="PAS"/>
</dbReference>
<feature type="domain" description="PAC" evidence="8">
    <location>
        <begin position="664"/>
        <end position="715"/>
    </location>
</feature>
<dbReference type="InterPro" id="IPR005467">
    <property type="entry name" value="His_kinase_dom"/>
</dbReference>
<feature type="domain" description="Histidine kinase" evidence="6">
    <location>
        <begin position="733"/>
        <end position="944"/>
    </location>
</feature>
<dbReference type="InterPro" id="IPR036097">
    <property type="entry name" value="HisK_dim/P_sf"/>
</dbReference>
<organism evidence="9 10">
    <name type="scientific">Marinigracilibium pacificum</name>
    <dbReference type="NCBI Taxonomy" id="2729599"/>
    <lineage>
        <taxon>Bacteria</taxon>
        <taxon>Pseudomonadati</taxon>
        <taxon>Bacteroidota</taxon>
        <taxon>Cytophagia</taxon>
        <taxon>Cytophagales</taxon>
        <taxon>Flammeovirgaceae</taxon>
        <taxon>Marinigracilibium</taxon>
    </lineage>
</organism>
<dbReference type="Gene3D" id="3.30.565.10">
    <property type="entry name" value="Histidine kinase-like ATPase, C-terminal domain"/>
    <property type="match status" value="1"/>
</dbReference>
<feature type="domain" description="PAS" evidence="7">
    <location>
        <begin position="592"/>
        <end position="633"/>
    </location>
</feature>
<dbReference type="SMART" id="SM00086">
    <property type="entry name" value="PAC"/>
    <property type="match status" value="2"/>
</dbReference>
<comment type="caution">
    <text evidence="9">The sequence shown here is derived from an EMBL/GenBank/DDBJ whole genome shotgun (WGS) entry which is preliminary data.</text>
</comment>
<evidence type="ECO:0000259" key="7">
    <source>
        <dbReference type="PROSITE" id="PS50112"/>
    </source>
</evidence>
<dbReference type="Pfam" id="PF13426">
    <property type="entry name" value="PAS_9"/>
    <property type="match status" value="5"/>
</dbReference>
<dbReference type="Pfam" id="PF00512">
    <property type="entry name" value="HisKA"/>
    <property type="match status" value="1"/>
</dbReference>
<evidence type="ECO:0000256" key="4">
    <source>
        <dbReference type="ARBA" id="ARBA00022679"/>
    </source>
</evidence>
<dbReference type="NCBIfam" id="TIGR00229">
    <property type="entry name" value="sensory_box"/>
    <property type="match status" value="4"/>
</dbReference>
<dbReference type="InterPro" id="IPR003594">
    <property type="entry name" value="HATPase_dom"/>
</dbReference>
<dbReference type="InterPro" id="IPR001610">
    <property type="entry name" value="PAC"/>
</dbReference>
<dbReference type="SUPFAM" id="SSF47384">
    <property type="entry name" value="Homodimeric domain of signal transducing histidine kinase"/>
    <property type="match status" value="1"/>
</dbReference>
<feature type="domain" description="PAS" evidence="7">
    <location>
        <begin position="118"/>
        <end position="154"/>
    </location>
</feature>
<evidence type="ECO:0000256" key="5">
    <source>
        <dbReference type="ARBA" id="ARBA00022777"/>
    </source>
</evidence>
<dbReference type="InterPro" id="IPR000700">
    <property type="entry name" value="PAS-assoc_C"/>
</dbReference>
<dbReference type="GO" id="GO:0006355">
    <property type="term" value="P:regulation of DNA-templated transcription"/>
    <property type="evidence" value="ECO:0007669"/>
    <property type="project" value="InterPro"/>
</dbReference>
<feature type="domain" description="PAS" evidence="7">
    <location>
        <begin position="213"/>
        <end position="272"/>
    </location>
</feature>
<feature type="domain" description="PAC" evidence="8">
    <location>
        <begin position="540"/>
        <end position="591"/>
    </location>
</feature>
<protein>
    <recommendedName>
        <fullName evidence="2">histidine kinase</fullName>
        <ecNumber evidence="2">2.7.13.3</ecNumber>
    </recommendedName>
</protein>
<gene>
    <name evidence="9" type="ORF">HH304_18560</name>
</gene>
<dbReference type="PROSITE" id="PS50109">
    <property type="entry name" value="HIS_KIN"/>
    <property type="match status" value="1"/>
</dbReference>
<dbReference type="SUPFAM" id="SSF55785">
    <property type="entry name" value="PYP-like sensor domain (PAS domain)"/>
    <property type="match status" value="5"/>
</dbReference>
<dbReference type="PANTHER" id="PTHR43304:SF1">
    <property type="entry name" value="PAC DOMAIN-CONTAINING PROTEIN"/>
    <property type="match status" value="1"/>
</dbReference>
<dbReference type="Proteomes" id="UP000559010">
    <property type="component" value="Unassembled WGS sequence"/>
</dbReference>
<evidence type="ECO:0000256" key="3">
    <source>
        <dbReference type="ARBA" id="ARBA00022553"/>
    </source>
</evidence>
<sequence>MKTDSNYSLLKERIYFLLEAADKPLALLSKRDKAIVSFNSNKISGGSIENISGIFESIDLSNIESGGLYPLKSSEFLFCQLVNSKDDADLIYALILGKGDVPNSVIPELNPCIRSNRLIVSKESGVIHSLSDNFCELFNYSREDLIGKKVSEIIGTKAQFLLQKGNTVFNGKLCLGANGEVRWGNLRTMGAYRVNNNEFLIVDFDDLTQSHLRSLQYFQMMRQFGESIIVVDQETLNIIDINSATMNLTGMTQEELISRKVTEILPDIYPSNSGSYQVWVTTIKELSNAGGNYVKRCTLNTAKRQVSVEVSIHYHYLDNRGYFTILLRDITKQLKAEYALKDSREKLRVLFNNVECGILVTSTQNHIVGVNRTFEQMVGFSEPELVGRNIDSIFNEASFNFDVDDILRKKGSNKITTVLNANNEEIFLLNKRSHVYGSDDRVRLHIYMLEDITDYLMTYQKSREQESLLESVNANLKEAIYRCIRGKGLVYANKAFVELFGFNSLEEALETTDSELNNLYLDNKRRKSILLQARNKGFIKGAEARFLRKDGKKWWGLLNCTVNKNHSGEWVIDGAIVDISLRKEAEEKARANQELLKSVNENIHDAIYRSTINDKIIYFNKAFYNLFGFKNEEELMGINPEDLYRNVADRANILKEVLANGSVKNREVPFVRNDGSGFWGLISVSKIVGEDGQVYLNGAIRDITERKIAQLNLKKKNEELNKINSQLDKFVYSASHDLRAPLTSLLGLINIAEKDYDNLEQYFDLMKKSINKQDGFIKDIIDFSRNKEMPESITKVEIDSFFKEILDNLIYSSKNKNIKVNLIISDNHEDLYCDSKRLSIVLSNLISNAFKYADVSKELSYVNINVSIDKNYGVFEVEDNGIGIDSKYIDKIFEMFFRAHDTSYGSGIGLYIVKETVEKMNGQIFVDSVIKKGTKFNVMVPNKVKNFIS</sequence>
<keyword evidence="3" id="KW-0597">Phosphoprotein</keyword>
<dbReference type="EMBL" id="JABBNU010000013">
    <property type="protein sequence ID" value="NMM50419.1"/>
    <property type="molecule type" value="Genomic_DNA"/>
</dbReference>
<dbReference type="PANTHER" id="PTHR43304">
    <property type="entry name" value="PHYTOCHROME-LIKE PROTEIN CPH1"/>
    <property type="match status" value="1"/>
</dbReference>
<dbReference type="GO" id="GO:0000155">
    <property type="term" value="F:phosphorelay sensor kinase activity"/>
    <property type="evidence" value="ECO:0007669"/>
    <property type="project" value="InterPro"/>
</dbReference>
<evidence type="ECO:0000259" key="6">
    <source>
        <dbReference type="PROSITE" id="PS50109"/>
    </source>
</evidence>
<proteinExistence type="predicted"/>
<evidence type="ECO:0000313" key="9">
    <source>
        <dbReference type="EMBL" id="NMM50419.1"/>
    </source>
</evidence>
<feature type="domain" description="PAS" evidence="7">
    <location>
        <begin position="343"/>
        <end position="389"/>
    </location>
</feature>
<dbReference type="Gene3D" id="1.10.287.130">
    <property type="match status" value="1"/>
</dbReference>
<dbReference type="InterPro" id="IPR036890">
    <property type="entry name" value="HATPase_C_sf"/>
</dbReference>
<reference evidence="9 10" key="1">
    <citation type="submission" date="2020-04" db="EMBL/GenBank/DDBJ databases">
        <title>Flammeovirgaceae bacterium KN852 isolated from deep sea.</title>
        <authorList>
            <person name="Zhang D.-C."/>
        </authorList>
    </citation>
    <scope>NUCLEOTIDE SEQUENCE [LARGE SCALE GENOMIC DNA]</scope>
    <source>
        <strain evidence="9 10">KN852</strain>
    </source>
</reference>